<evidence type="ECO:0000313" key="7">
    <source>
        <dbReference type="Proteomes" id="UP000075260"/>
    </source>
</evidence>
<evidence type="ECO:0000256" key="1">
    <source>
        <dbReference type="ARBA" id="ARBA00023015"/>
    </source>
</evidence>
<dbReference type="SUPFAM" id="SSF48498">
    <property type="entry name" value="Tetracyclin repressor-like, C-terminal domain"/>
    <property type="match status" value="1"/>
</dbReference>
<evidence type="ECO:0000256" key="3">
    <source>
        <dbReference type="ARBA" id="ARBA00023163"/>
    </source>
</evidence>
<organism evidence="6 7">
    <name type="scientific">Sorangium cellulosum</name>
    <name type="common">Polyangium cellulosum</name>
    <dbReference type="NCBI Taxonomy" id="56"/>
    <lineage>
        <taxon>Bacteria</taxon>
        <taxon>Pseudomonadati</taxon>
        <taxon>Myxococcota</taxon>
        <taxon>Polyangia</taxon>
        <taxon>Polyangiales</taxon>
        <taxon>Polyangiaceae</taxon>
        <taxon>Sorangium</taxon>
    </lineage>
</organism>
<dbReference type="Gene3D" id="1.10.357.10">
    <property type="entry name" value="Tetracycline Repressor, domain 2"/>
    <property type="match status" value="1"/>
</dbReference>
<dbReference type="InterPro" id="IPR001647">
    <property type="entry name" value="HTH_TetR"/>
</dbReference>
<dbReference type="PRINTS" id="PR00455">
    <property type="entry name" value="HTHTETR"/>
</dbReference>
<comment type="caution">
    <text evidence="6">The sequence shown here is derived from an EMBL/GenBank/DDBJ whole genome shotgun (WGS) entry which is preliminary data.</text>
</comment>
<dbReference type="PROSITE" id="PS50977">
    <property type="entry name" value="HTH_TETR_2"/>
    <property type="match status" value="1"/>
</dbReference>
<reference evidence="6 7" key="1">
    <citation type="submission" date="2014-02" db="EMBL/GenBank/DDBJ databases">
        <title>The small core and large imbalanced accessory genome model reveals a collaborative survival strategy of Sorangium cellulosum strains in nature.</title>
        <authorList>
            <person name="Han K."/>
            <person name="Peng R."/>
            <person name="Blom J."/>
            <person name="Li Y.-Z."/>
        </authorList>
    </citation>
    <scope>NUCLEOTIDE SEQUENCE [LARGE SCALE GENOMIC DNA]</scope>
    <source>
        <strain evidence="6 7">So0008-312</strain>
    </source>
</reference>
<dbReference type="Pfam" id="PF16859">
    <property type="entry name" value="TetR_C_11"/>
    <property type="match status" value="1"/>
</dbReference>
<dbReference type="Pfam" id="PF00440">
    <property type="entry name" value="TetR_N"/>
    <property type="match status" value="1"/>
</dbReference>
<evidence type="ECO:0000313" key="6">
    <source>
        <dbReference type="EMBL" id="KYF67435.1"/>
    </source>
</evidence>
<gene>
    <name evidence="6" type="ORF">BE15_12385</name>
</gene>
<dbReference type="PANTHER" id="PTHR30055">
    <property type="entry name" value="HTH-TYPE TRANSCRIPTIONAL REGULATOR RUTR"/>
    <property type="match status" value="1"/>
</dbReference>
<proteinExistence type="predicted"/>
<keyword evidence="3" id="KW-0804">Transcription</keyword>
<feature type="DNA-binding region" description="H-T-H motif" evidence="4">
    <location>
        <begin position="43"/>
        <end position="62"/>
    </location>
</feature>
<dbReference type="SUPFAM" id="SSF46689">
    <property type="entry name" value="Homeodomain-like"/>
    <property type="match status" value="1"/>
</dbReference>
<evidence type="ECO:0000259" key="5">
    <source>
        <dbReference type="PROSITE" id="PS50977"/>
    </source>
</evidence>
<dbReference type="GO" id="GO:0003700">
    <property type="term" value="F:DNA-binding transcription factor activity"/>
    <property type="evidence" value="ECO:0007669"/>
    <property type="project" value="TreeGrafter"/>
</dbReference>
<dbReference type="GO" id="GO:0000976">
    <property type="term" value="F:transcription cis-regulatory region binding"/>
    <property type="evidence" value="ECO:0007669"/>
    <property type="project" value="TreeGrafter"/>
</dbReference>
<name>A0A150QHG7_SORCE</name>
<sequence length="224" mass="23913">MAKTRGVAAAGMTSATELGAARRRDLLEAAYSLIAEKGLEGLRTRDIAARAGVNISTLHYYFGTKDALLAAIVAHVTGKFVEAQRRPEGAGAAGPTDARATLKAHLESAWRTFQDHPHLAAVLQELSARAQRDPTAQTALREVHEAWNLAVEQIVRHGVRGGQLRSDLDPRAAARVVTSFVIGAMTQLGIHAGGFDFHHVAGELDRWLAAAPSAAPGARPRRRA</sequence>
<dbReference type="InterPro" id="IPR009057">
    <property type="entry name" value="Homeodomain-like_sf"/>
</dbReference>
<dbReference type="PANTHER" id="PTHR30055:SF234">
    <property type="entry name" value="HTH-TYPE TRANSCRIPTIONAL REGULATOR BETI"/>
    <property type="match status" value="1"/>
</dbReference>
<dbReference type="InterPro" id="IPR050109">
    <property type="entry name" value="HTH-type_TetR-like_transc_reg"/>
</dbReference>
<protein>
    <recommendedName>
        <fullName evidence="5">HTH tetR-type domain-containing protein</fullName>
    </recommendedName>
</protein>
<dbReference type="RefSeq" id="WP_061609860.1">
    <property type="nucleotide sequence ID" value="NZ_JEMA01000652.1"/>
</dbReference>
<dbReference type="AlphaFoldDB" id="A0A150QHG7"/>
<feature type="domain" description="HTH tetR-type" evidence="5">
    <location>
        <begin position="20"/>
        <end position="80"/>
    </location>
</feature>
<keyword evidence="1" id="KW-0805">Transcription regulation</keyword>
<dbReference type="InterPro" id="IPR011075">
    <property type="entry name" value="TetR_C"/>
</dbReference>
<dbReference type="Proteomes" id="UP000075260">
    <property type="component" value="Unassembled WGS sequence"/>
</dbReference>
<evidence type="ECO:0000256" key="2">
    <source>
        <dbReference type="ARBA" id="ARBA00023125"/>
    </source>
</evidence>
<dbReference type="InterPro" id="IPR036271">
    <property type="entry name" value="Tet_transcr_reg_TetR-rel_C_sf"/>
</dbReference>
<dbReference type="EMBL" id="JEMA01000652">
    <property type="protein sequence ID" value="KYF67435.1"/>
    <property type="molecule type" value="Genomic_DNA"/>
</dbReference>
<keyword evidence="2 4" id="KW-0238">DNA-binding</keyword>
<evidence type="ECO:0000256" key="4">
    <source>
        <dbReference type="PROSITE-ProRule" id="PRU00335"/>
    </source>
</evidence>
<dbReference type="OrthoDB" id="9790413at2"/>
<accession>A0A150QHG7</accession>